<evidence type="ECO:0000313" key="1">
    <source>
        <dbReference type="EMBL" id="NYD34500.1"/>
    </source>
</evidence>
<dbReference type="Gene3D" id="3.40.50.150">
    <property type="entry name" value="Vaccinia Virus protein VP39"/>
    <property type="match status" value="1"/>
</dbReference>
<reference evidence="1 2" key="1">
    <citation type="submission" date="2020-07" db="EMBL/GenBank/DDBJ databases">
        <title>Sequencing the genomes of 1000 actinobacteria strains.</title>
        <authorList>
            <person name="Klenk H.-P."/>
        </authorList>
    </citation>
    <scope>NUCLEOTIDE SEQUENCE [LARGE SCALE GENOMIC DNA]</scope>
    <source>
        <strain evidence="1 2">DSM 45772</strain>
    </source>
</reference>
<dbReference type="InterPro" id="IPR006764">
    <property type="entry name" value="SAM_dep_MeTrfase_SAV2177_type"/>
</dbReference>
<dbReference type="Pfam" id="PF04672">
    <property type="entry name" value="Methyltransf_19"/>
    <property type="match status" value="1"/>
</dbReference>
<dbReference type="SUPFAM" id="SSF53335">
    <property type="entry name" value="S-adenosyl-L-methionine-dependent methyltransferases"/>
    <property type="match status" value="1"/>
</dbReference>
<proteinExistence type="predicted"/>
<accession>A0A7Y9DSA4</accession>
<dbReference type="AlphaFoldDB" id="A0A7Y9DSA4"/>
<dbReference type="GO" id="GO:0032259">
    <property type="term" value="P:methylation"/>
    <property type="evidence" value="ECO:0007669"/>
    <property type="project" value="UniProtKB-KW"/>
</dbReference>
<dbReference type="InterPro" id="IPR029063">
    <property type="entry name" value="SAM-dependent_MTases_sf"/>
</dbReference>
<keyword evidence="1" id="KW-0808">Transferase</keyword>
<comment type="caution">
    <text evidence="1">The sequence shown here is derived from an EMBL/GenBank/DDBJ whole genome shotgun (WGS) entry which is preliminary data.</text>
</comment>
<evidence type="ECO:0000313" key="2">
    <source>
        <dbReference type="Proteomes" id="UP000535890"/>
    </source>
</evidence>
<dbReference type="Proteomes" id="UP000535890">
    <property type="component" value="Unassembled WGS sequence"/>
</dbReference>
<keyword evidence="1" id="KW-0489">Methyltransferase</keyword>
<dbReference type="PIRSF" id="PIRSF017393">
    <property type="entry name" value="MTase_SAV2177"/>
    <property type="match status" value="1"/>
</dbReference>
<gene>
    <name evidence="1" type="ORF">BJ983_000602</name>
</gene>
<name>A0A7Y9DSA4_9PSEU</name>
<keyword evidence="2" id="KW-1185">Reference proteome</keyword>
<organism evidence="1 2">
    <name type="scientific">Actinomycetospora corticicola</name>
    <dbReference type="NCBI Taxonomy" id="663602"/>
    <lineage>
        <taxon>Bacteria</taxon>
        <taxon>Bacillati</taxon>
        <taxon>Actinomycetota</taxon>
        <taxon>Actinomycetes</taxon>
        <taxon>Pseudonocardiales</taxon>
        <taxon>Pseudonocardiaceae</taxon>
        <taxon>Actinomycetospora</taxon>
    </lineage>
</organism>
<protein>
    <submittedName>
        <fullName evidence="1">SAM-dependent methyltransferase</fullName>
    </submittedName>
</protein>
<dbReference type="EMBL" id="JACCBN010000001">
    <property type="protein sequence ID" value="NYD34500.1"/>
    <property type="molecule type" value="Genomic_DNA"/>
</dbReference>
<sequence length="249" mass="27073">MYDYLLGGRQNFAVDRALADEAIRSSPGMVAAVWAFRAFLRRTVRHCVAAGIDQFLDLGSGVPTVGNVHEIVLRDAPHARVAYVDHEPVAVAHARDLLGAEHRVSVTHADLRDVAGVLSAPTVRDLLDFDRPVAVLMLAVLHFLPDADDPASVVAAYRRHLQPGSAMVLSHGSDDVDDPELAERVRAGQRVYAQSTHPTVLRSRAELTSWFADLELVEPGLVDVARWRPDLTGEQPESIGAYGGLGLVR</sequence>
<dbReference type="GO" id="GO:0008168">
    <property type="term" value="F:methyltransferase activity"/>
    <property type="evidence" value="ECO:0007669"/>
    <property type="project" value="UniProtKB-KW"/>
</dbReference>